<evidence type="ECO:0000259" key="3">
    <source>
        <dbReference type="Pfam" id="PF23639"/>
    </source>
</evidence>
<accession>A0AAE3VMG4</accession>
<evidence type="ECO:0000313" key="5">
    <source>
        <dbReference type="Proteomes" id="UP001229244"/>
    </source>
</evidence>
<dbReference type="Pfam" id="PF23639">
    <property type="entry name" value="DUF7146"/>
    <property type="match status" value="1"/>
</dbReference>
<feature type="domain" description="Toprim" evidence="2">
    <location>
        <begin position="297"/>
        <end position="384"/>
    </location>
</feature>
<organism evidence="4 5">
    <name type="scientific">Amorphus orientalis</name>
    <dbReference type="NCBI Taxonomy" id="649198"/>
    <lineage>
        <taxon>Bacteria</taxon>
        <taxon>Pseudomonadati</taxon>
        <taxon>Pseudomonadota</taxon>
        <taxon>Alphaproteobacteria</taxon>
        <taxon>Hyphomicrobiales</taxon>
        <taxon>Amorphaceae</taxon>
        <taxon>Amorphus</taxon>
    </lineage>
</organism>
<comment type="caution">
    <text evidence="4">The sequence shown here is derived from an EMBL/GenBank/DDBJ whole genome shotgun (WGS) entry which is preliminary data.</text>
</comment>
<dbReference type="RefSeq" id="WP_306884611.1">
    <property type="nucleotide sequence ID" value="NZ_JAUSUL010000001.1"/>
</dbReference>
<keyword evidence="5" id="KW-1185">Reference proteome</keyword>
<name>A0AAE3VMG4_9HYPH</name>
<feature type="compositionally biased region" description="Basic and acidic residues" evidence="1">
    <location>
        <begin position="405"/>
        <end position="414"/>
    </location>
</feature>
<protein>
    <recommendedName>
        <fullName evidence="6">Toprim domain-containing protein</fullName>
    </recommendedName>
</protein>
<dbReference type="Proteomes" id="UP001229244">
    <property type="component" value="Unassembled WGS sequence"/>
</dbReference>
<dbReference type="EMBL" id="JAUSUL010000001">
    <property type="protein sequence ID" value="MDQ0314824.1"/>
    <property type="molecule type" value="Genomic_DNA"/>
</dbReference>
<feature type="domain" description="DUF7146" evidence="3">
    <location>
        <begin position="144"/>
        <end position="268"/>
    </location>
</feature>
<evidence type="ECO:0000256" key="1">
    <source>
        <dbReference type="SAM" id="MobiDB-lite"/>
    </source>
</evidence>
<evidence type="ECO:0000259" key="2">
    <source>
        <dbReference type="Pfam" id="PF13362"/>
    </source>
</evidence>
<dbReference type="InterPro" id="IPR055570">
    <property type="entry name" value="DUF7146"/>
</dbReference>
<dbReference type="Pfam" id="PF13362">
    <property type="entry name" value="Toprim_3"/>
    <property type="match status" value="1"/>
</dbReference>
<dbReference type="AlphaFoldDB" id="A0AAE3VMG4"/>
<feature type="region of interest" description="Disordered" evidence="1">
    <location>
        <begin position="391"/>
        <end position="414"/>
    </location>
</feature>
<evidence type="ECO:0000313" key="4">
    <source>
        <dbReference type="EMBL" id="MDQ0314824.1"/>
    </source>
</evidence>
<reference evidence="4" key="1">
    <citation type="submission" date="2023-07" db="EMBL/GenBank/DDBJ databases">
        <title>Genomic Encyclopedia of Type Strains, Phase IV (KMG-IV): sequencing the most valuable type-strain genomes for metagenomic binning, comparative biology and taxonomic classification.</title>
        <authorList>
            <person name="Goeker M."/>
        </authorList>
    </citation>
    <scope>NUCLEOTIDE SEQUENCE</scope>
    <source>
        <strain evidence="4">DSM 21202</strain>
    </source>
</reference>
<dbReference type="InterPro" id="IPR006171">
    <property type="entry name" value="TOPRIM_dom"/>
</dbReference>
<gene>
    <name evidence="4" type="ORF">J2S73_001261</name>
</gene>
<feature type="compositionally biased region" description="Low complexity" evidence="1">
    <location>
        <begin position="276"/>
        <end position="290"/>
    </location>
</feature>
<proteinExistence type="predicted"/>
<evidence type="ECO:0008006" key="6">
    <source>
        <dbReference type="Google" id="ProtNLM"/>
    </source>
</evidence>
<sequence>MTDSREIVVLLTERLEALLGELCPGWGMRSGKGILSWKSKGVPGSWRIGLSGGDRGLWVRYSRSGDGPRGGLGGGPIELVAYVNSGESRTKPVREDWDWARRWLGLPGWELRTSEDRAAAARRVAAAQARREERLREAAAAAQHQAARAAAIWRAGQRAAGTIIERWLAEARGIDLKAVGWPLPTIRFLADAPYWFAPDEKDVAPVLVHRGPAMVAAIQNGKTGRLQGVHLTWLSQDGLSKATIDRPDGEALPARKVRGALMGGHVRFCTCPETGPSQSEPRSETSSRSTGPASSPLLLAEGIETTLSAIEASQIGGWACLSRSNFRAWVPASAVLLAFDGDDRDRKRAEKINKASEASHAVAGRLVRSTRAPDGCDWNSWMRAVKGHHEPACGVSTGGDQATDADQKTMESAA</sequence>
<feature type="region of interest" description="Disordered" evidence="1">
    <location>
        <begin position="271"/>
        <end position="295"/>
    </location>
</feature>